<accession>A0ABZ2STB1</accession>
<name>A0ABZ2STB1_9ENTE</name>
<evidence type="ECO:0000313" key="1">
    <source>
        <dbReference type="EMBL" id="WYJ78320.1"/>
    </source>
</evidence>
<dbReference type="Proteomes" id="UP000664701">
    <property type="component" value="Chromosome"/>
</dbReference>
<proteinExistence type="predicted"/>
<keyword evidence="2" id="KW-1185">Reference proteome</keyword>
<sequence>MTYSKSDESKKRKKIPSFSREYRPKLESLPAFSTAADQAPIDIYQLIENISLSSQADFLEEIYAIIPVNRPLWGASCVIYREYVLLVEDQPFNIVCKLLQNLEHMEYPIYRKALGYMTNKKERLTPVANENYSLFPTAKVDDSETIWLNPGRIHSLITQKQQTIVCFENLFALAASKNSASLKNGMKKAFFAHAIIKREHDCRGTRSTTSLLEFLNITSSVETRDILKSLEFQHIPGYQHDFFRIYSKFQDADSQKKAKKELHRRYSIEL</sequence>
<protein>
    <submittedName>
        <fullName evidence="1">Uncharacterized protein</fullName>
    </submittedName>
</protein>
<reference evidence="1 2" key="1">
    <citation type="submission" date="2021-03" db="EMBL/GenBank/DDBJ databases">
        <authorList>
            <person name="Gilmore M.S."/>
            <person name="Schwartzman J."/>
            <person name="Van Tyne D."/>
            <person name="Martin M."/>
            <person name="Earl A.M."/>
            <person name="Manson A.L."/>
            <person name="Straub T."/>
            <person name="Salamzade R."/>
            <person name="Saavedra J."/>
            <person name="Lebreton F."/>
            <person name="Prichula J."/>
            <person name="Schaufler K."/>
            <person name="Gaca A."/>
            <person name="Sgardioli B."/>
            <person name="Wagenaar J."/>
            <person name="Strong T."/>
        </authorList>
    </citation>
    <scope>NUCLEOTIDE SEQUENCE [LARGE SCALE GENOMIC DNA]</scope>
    <source>
        <strain evidence="1 2">DIV2402</strain>
    </source>
</reference>
<dbReference type="EMBL" id="CP147251">
    <property type="protein sequence ID" value="WYJ78320.1"/>
    <property type="molecule type" value="Genomic_DNA"/>
</dbReference>
<organism evidence="1 2">
    <name type="scientific">Candidatus Enterococcus lowellii</name>
    <dbReference type="NCBI Taxonomy" id="2230877"/>
    <lineage>
        <taxon>Bacteria</taxon>
        <taxon>Bacillati</taxon>
        <taxon>Bacillota</taxon>
        <taxon>Bacilli</taxon>
        <taxon>Lactobacillales</taxon>
        <taxon>Enterococcaceae</taxon>
        <taxon>Enterococcus</taxon>
    </lineage>
</organism>
<reference evidence="1 2" key="2">
    <citation type="submission" date="2024-03" db="EMBL/GenBank/DDBJ databases">
        <title>The Genome Sequence of Enterococcus sp. DIV2402.</title>
        <authorList>
            <consortium name="The Broad Institute Genomics Platform"/>
            <consortium name="The Broad Institute Microbial Omics Core"/>
            <consortium name="The Broad Institute Genomic Center for Infectious Diseases"/>
            <person name="Earl A."/>
            <person name="Manson A."/>
            <person name="Gilmore M."/>
            <person name="Schwartman J."/>
            <person name="Shea T."/>
            <person name="Abouelleil A."/>
            <person name="Cao P."/>
            <person name="Chapman S."/>
            <person name="Cusick C."/>
            <person name="Young S."/>
            <person name="Neafsey D."/>
            <person name="Nusbaum C."/>
            <person name="Birren B."/>
        </authorList>
    </citation>
    <scope>NUCLEOTIDE SEQUENCE [LARGE SCALE GENOMIC DNA]</scope>
    <source>
        <strain evidence="1 2">DIV2402</strain>
    </source>
</reference>
<evidence type="ECO:0000313" key="2">
    <source>
        <dbReference type="Proteomes" id="UP000664701"/>
    </source>
</evidence>
<gene>
    <name evidence="1" type="ORF">DOK78_002977</name>
</gene>
<dbReference type="RefSeq" id="WP_207942094.1">
    <property type="nucleotide sequence ID" value="NZ_CP147251.1"/>
</dbReference>